<reference evidence="1" key="2">
    <citation type="submission" date="2013-04" db="UniProtKB">
        <authorList>
            <consortium name="EnsemblPlants"/>
        </authorList>
    </citation>
    <scope>IDENTIFICATION</scope>
</reference>
<accession>J3MPC0</accession>
<evidence type="ECO:0000313" key="2">
    <source>
        <dbReference type="Proteomes" id="UP000006038"/>
    </source>
</evidence>
<dbReference type="Gramene" id="OB07G32520.1">
    <property type="protein sequence ID" value="OB07G32520.1"/>
    <property type="gene ID" value="OB07G32520"/>
</dbReference>
<dbReference type="EnsemblPlants" id="OB07G32520.1">
    <property type="protein sequence ID" value="OB07G32520.1"/>
    <property type="gene ID" value="OB07G32520"/>
</dbReference>
<proteinExistence type="predicted"/>
<sequence>MAMVAHHQMRETRALPYSERLIMDGHCCAGSPNTYLSYNKLHVPTPGFALPPRPLPRHGFDFLKFFLHLTSHPWSPRGNRGFGYKNRAQVVTAVFAAYHAVTAANRAAYMGI</sequence>
<name>J3MPC0_ORYBR</name>
<reference evidence="1" key="1">
    <citation type="journal article" date="2013" name="Nat. Commun.">
        <title>Whole-genome sequencing of Oryza brachyantha reveals mechanisms underlying Oryza genome evolution.</title>
        <authorList>
            <person name="Chen J."/>
            <person name="Huang Q."/>
            <person name="Gao D."/>
            <person name="Wang J."/>
            <person name="Lang Y."/>
            <person name="Liu T."/>
            <person name="Li B."/>
            <person name="Bai Z."/>
            <person name="Luis Goicoechea J."/>
            <person name="Liang C."/>
            <person name="Chen C."/>
            <person name="Zhang W."/>
            <person name="Sun S."/>
            <person name="Liao Y."/>
            <person name="Zhang X."/>
            <person name="Yang L."/>
            <person name="Song C."/>
            <person name="Wang M."/>
            <person name="Shi J."/>
            <person name="Liu G."/>
            <person name="Liu J."/>
            <person name="Zhou H."/>
            <person name="Zhou W."/>
            <person name="Yu Q."/>
            <person name="An N."/>
            <person name="Chen Y."/>
            <person name="Cai Q."/>
            <person name="Wang B."/>
            <person name="Liu B."/>
            <person name="Min J."/>
            <person name="Huang Y."/>
            <person name="Wu H."/>
            <person name="Li Z."/>
            <person name="Zhang Y."/>
            <person name="Yin Y."/>
            <person name="Song W."/>
            <person name="Jiang J."/>
            <person name="Jackson S.A."/>
            <person name="Wing R.A."/>
            <person name="Wang J."/>
            <person name="Chen M."/>
        </authorList>
    </citation>
    <scope>NUCLEOTIDE SEQUENCE [LARGE SCALE GENOMIC DNA]</scope>
    <source>
        <strain evidence="1">cv. IRGC 101232</strain>
    </source>
</reference>
<dbReference type="AlphaFoldDB" id="J3MPC0"/>
<dbReference type="HOGENOM" id="CLU_2149756_0_0_1"/>
<protein>
    <submittedName>
        <fullName evidence="1">Uncharacterized protein</fullName>
    </submittedName>
</protein>
<organism evidence="1">
    <name type="scientific">Oryza brachyantha</name>
    <name type="common">malo sina</name>
    <dbReference type="NCBI Taxonomy" id="4533"/>
    <lineage>
        <taxon>Eukaryota</taxon>
        <taxon>Viridiplantae</taxon>
        <taxon>Streptophyta</taxon>
        <taxon>Embryophyta</taxon>
        <taxon>Tracheophyta</taxon>
        <taxon>Spermatophyta</taxon>
        <taxon>Magnoliopsida</taxon>
        <taxon>Liliopsida</taxon>
        <taxon>Poales</taxon>
        <taxon>Poaceae</taxon>
        <taxon>BOP clade</taxon>
        <taxon>Oryzoideae</taxon>
        <taxon>Oryzeae</taxon>
        <taxon>Oryzinae</taxon>
        <taxon>Oryza</taxon>
    </lineage>
</organism>
<evidence type="ECO:0000313" key="1">
    <source>
        <dbReference type="EnsemblPlants" id="OB07G32520.1"/>
    </source>
</evidence>
<keyword evidence="2" id="KW-1185">Reference proteome</keyword>
<dbReference type="Proteomes" id="UP000006038">
    <property type="component" value="Chromosome 7"/>
</dbReference>